<dbReference type="InterPro" id="IPR006225">
    <property type="entry name" value="PsdUridine_synth_RluC/D"/>
</dbReference>
<proteinExistence type="inferred from homology"/>
<dbReference type="InterPro" id="IPR002677">
    <property type="entry name" value="Ribosomal_bL32"/>
</dbReference>
<name>A0A6S6RY89_9GAMM</name>
<evidence type="ECO:0000256" key="8">
    <source>
        <dbReference type="ARBA" id="ARBA00023235"/>
    </source>
</evidence>
<dbReference type="HAMAP" id="MF_00340">
    <property type="entry name" value="Ribosomal_bL32"/>
    <property type="match status" value="1"/>
</dbReference>
<dbReference type="NCBIfam" id="TIGR01031">
    <property type="entry name" value="rpmF_bact"/>
    <property type="match status" value="1"/>
</dbReference>
<dbReference type="InterPro" id="IPR011332">
    <property type="entry name" value="Ribosomal_zn-bd"/>
</dbReference>
<evidence type="ECO:0000256" key="4">
    <source>
        <dbReference type="ARBA" id="ARBA00010876"/>
    </source>
</evidence>
<dbReference type="SMART" id="SM00363">
    <property type="entry name" value="S4"/>
    <property type="match status" value="1"/>
</dbReference>
<keyword evidence="9 11" id="KW-0687">Ribonucleoprotein</keyword>
<evidence type="ECO:0000256" key="13">
    <source>
        <dbReference type="PROSITE-ProRule" id="PRU00182"/>
    </source>
</evidence>
<dbReference type="Pfam" id="PF01783">
    <property type="entry name" value="Ribosomal_L32p"/>
    <property type="match status" value="1"/>
</dbReference>
<sequence>MNNLKNYKIIIYNQVNQRLDNYLIKSLKGIPNNLIYRLIRKGIIKINNKTVKAKNKLQIGDKIRIPILYNNIVKKQININETLKKFLINKIIYESNDWLIINKPSGFAVHGGSNINIGLIEALKLIIKDINLIELVHRIDKNTSGCLLIAKSIKFLLYINSAFKKQYIEKCYLALVEGNWPINYTYIYAPINKININGEYYNIVNKLGKPSYTFFEICKKFTVFTLIKVFPITGRMHQIRVHTAYLGHPCLGDEKYGSKFSKKFLKLKRMFLHSYYIRFPEVKSGKVIQIKTKIDEELKLVLTRANKYIKENIMAVQKNKKTRSKRGMRRSHNALVLPTLNKEKITGTIHRRHYISSDGYYRGKKIL</sequence>
<dbReference type="GO" id="GO:0006412">
    <property type="term" value="P:translation"/>
    <property type="evidence" value="ECO:0007669"/>
    <property type="project" value="UniProtKB-UniRule"/>
</dbReference>
<comment type="catalytic activity">
    <reaction evidence="14">
        <text>a uridine in RNA = a pseudouridine in RNA</text>
        <dbReference type="Rhea" id="RHEA:48348"/>
        <dbReference type="Rhea" id="RHEA-COMP:12068"/>
        <dbReference type="Rhea" id="RHEA-COMP:12069"/>
        <dbReference type="ChEBI" id="CHEBI:65314"/>
        <dbReference type="ChEBI" id="CHEBI:65315"/>
    </reaction>
</comment>
<comment type="function">
    <text evidence="2">Responsible for synthesis of pseudouridine from uracil at positions 955, 2504 and 2580 in 23S ribosomal RNA.</text>
</comment>
<dbReference type="Proteomes" id="UP000510842">
    <property type="component" value="Chromosome"/>
</dbReference>
<dbReference type="SUPFAM" id="SSF55174">
    <property type="entry name" value="Alpha-L RNA-binding motif"/>
    <property type="match status" value="1"/>
</dbReference>
<dbReference type="Pfam" id="PF00849">
    <property type="entry name" value="PseudoU_synth_2"/>
    <property type="match status" value="1"/>
</dbReference>
<reference evidence="16 17" key="1">
    <citation type="submission" date="2019-12" db="EMBL/GenBank/DDBJ databases">
        <authorList>
            <person name="Santos-Garcia D."/>
            <person name="Santos-Garcia D."/>
            <person name="Santos-Garcia D."/>
        </authorList>
    </citation>
    <scope>NUCLEOTIDE SEQUENCE [LARGE SCALE GENOMIC DNA]</scope>
    <source>
        <strain evidence="16">PeMo</strain>
    </source>
</reference>
<evidence type="ECO:0000256" key="6">
    <source>
        <dbReference type="ARBA" id="ARBA00022884"/>
    </source>
</evidence>
<evidence type="ECO:0000313" key="17">
    <source>
        <dbReference type="Proteomes" id="UP000510842"/>
    </source>
</evidence>
<evidence type="ECO:0000256" key="1">
    <source>
        <dbReference type="ARBA" id="ARBA00000381"/>
    </source>
</evidence>
<dbReference type="CDD" id="cd00165">
    <property type="entry name" value="S4"/>
    <property type="match status" value="1"/>
</dbReference>
<dbReference type="InterPro" id="IPR036986">
    <property type="entry name" value="S4_RNA-bd_sf"/>
</dbReference>
<dbReference type="EMBL" id="LR744089">
    <property type="protein sequence ID" value="CAA3704984.1"/>
    <property type="molecule type" value="Genomic_DNA"/>
</dbReference>
<dbReference type="NCBIfam" id="TIGR00005">
    <property type="entry name" value="rluA_subfam"/>
    <property type="match status" value="1"/>
</dbReference>
<evidence type="ECO:0000259" key="15">
    <source>
        <dbReference type="SMART" id="SM00363"/>
    </source>
</evidence>
<dbReference type="GO" id="GO:0003723">
    <property type="term" value="F:RNA binding"/>
    <property type="evidence" value="ECO:0007669"/>
    <property type="project" value="UniProtKB-KW"/>
</dbReference>
<comment type="similarity">
    <text evidence="4 14">Belongs to the pseudouridine synthase RluA family.</text>
</comment>
<dbReference type="AlphaFoldDB" id="A0A6S6RY89"/>
<evidence type="ECO:0000256" key="14">
    <source>
        <dbReference type="RuleBase" id="RU362028"/>
    </source>
</evidence>
<feature type="active site" evidence="12">
    <location>
        <position position="140"/>
    </location>
</feature>
<dbReference type="GO" id="GO:0160141">
    <property type="term" value="F:23S rRNA pseudouridine(955/2504/2580) synthase activity"/>
    <property type="evidence" value="ECO:0007669"/>
    <property type="project" value="UniProtKB-EC"/>
</dbReference>
<evidence type="ECO:0000256" key="5">
    <source>
        <dbReference type="ARBA" id="ARBA00022552"/>
    </source>
</evidence>
<dbReference type="InterPro" id="IPR006145">
    <property type="entry name" value="PsdUridine_synth_RsuA/RluA"/>
</dbReference>
<dbReference type="Pfam" id="PF01479">
    <property type="entry name" value="S4"/>
    <property type="match status" value="1"/>
</dbReference>
<dbReference type="PANTHER" id="PTHR21600:SF92">
    <property type="entry name" value="RIBOSOMAL LARGE SUBUNIT PSEUDOURIDINE SYNTHASE C"/>
    <property type="match status" value="1"/>
</dbReference>
<dbReference type="Gene3D" id="3.10.290.10">
    <property type="entry name" value="RNA-binding S4 domain"/>
    <property type="match status" value="1"/>
</dbReference>
<dbReference type="SUPFAM" id="SSF55120">
    <property type="entry name" value="Pseudouridine synthase"/>
    <property type="match status" value="1"/>
</dbReference>
<comment type="catalytic activity">
    <reaction evidence="1">
        <text>uridine(955/2504/2580) in 23S rRNA = pseudouridine(955/2504/2580) in 23S rRNA</text>
        <dbReference type="Rhea" id="RHEA:42528"/>
        <dbReference type="Rhea" id="RHEA-COMP:10099"/>
        <dbReference type="Rhea" id="RHEA-COMP:10100"/>
        <dbReference type="ChEBI" id="CHEBI:65314"/>
        <dbReference type="ChEBI" id="CHEBI:65315"/>
        <dbReference type="EC" id="5.4.99.24"/>
    </reaction>
</comment>
<evidence type="ECO:0000256" key="9">
    <source>
        <dbReference type="ARBA" id="ARBA00023274"/>
    </source>
</evidence>
<dbReference type="Gene3D" id="3.30.2350.10">
    <property type="entry name" value="Pseudouridine synthase"/>
    <property type="match status" value="1"/>
</dbReference>
<comment type="similarity">
    <text evidence="3 11">Belongs to the bacterial ribosomal protein bL32 family.</text>
</comment>
<keyword evidence="6 13" id="KW-0694">RNA-binding</keyword>
<dbReference type="InterPro" id="IPR006224">
    <property type="entry name" value="PsdUridine_synth_RluA-like_CS"/>
</dbReference>
<evidence type="ECO:0000313" key="16">
    <source>
        <dbReference type="EMBL" id="CAA3704984.1"/>
    </source>
</evidence>
<evidence type="ECO:0000256" key="12">
    <source>
        <dbReference type="PIRSR" id="PIRSR606225-1"/>
    </source>
</evidence>
<protein>
    <recommendedName>
        <fullName evidence="10 11">Large ribosomal subunit protein bL32</fullName>
    </recommendedName>
</protein>
<keyword evidence="8 14" id="KW-0413">Isomerase</keyword>
<dbReference type="InterPro" id="IPR050188">
    <property type="entry name" value="RluA_PseudoU_synthase"/>
</dbReference>
<accession>A0A6S6RY89</accession>
<dbReference type="PROSITE" id="PS01129">
    <property type="entry name" value="PSI_RLU"/>
    <property type="match status" value="1"/>
</dbReference>
<dbReference type="InterPro" id="IPR002942">
    <property type="entry name" value="S4_RNA-bd"/>
</dbReference>
<keyword evidence="7 11" id="KW-0689">Ribosomal protein</keyword>
<gene>
    <name evidence="16" type="primary">rluC/rpmF</name>
    <name evidence="11" type="synonym">rpmF</name>
    <name evidence="16" type="ORF">PEMO_0038</name>
</gene>
<dbReference type="RefSeq" id="WP_180824527.1">
    <property type="nucleotide sequence ID" value="NZ_LR744089.1"/>
</dbReference>
<dbReference type="CDD" id="cd02869">
    <property type="entry name" value="PseudoU_synth_RluA_like"/>
    <property type="match status" value="1"/>
</dbReference>
<dbReference type="PANTHER" id="PTHR21600">
    <property type="entry name" value="MITOCHONDRIAL RNA PSEUDOURIDINE SYNTHASE"/>
    <property type="match status" value="1"/>
</dbReference>
<feature type="domain" description="RNA-binding S4" evidence="15">
    <location>
        <begin position="17"/>
        <end position="78"/>
    </location>
</feature>
<keyword evidence="5" id="KW-0698">rRNA processing</keyword>
<dbReference type="GO" id="GO:0015934">
    <property type="term" value="C:large ribosomal subunit"/>
    <property type="evidence" value="ECO:0007669"/>
    <property type="project" value="InterPro"/>
</dbReference>
<evidence type="ECO:0000256" key="11">
    <source>
        <dbReference type="HAMAP-Rule" id="MF_00340"/>
    </source>
</evidence>
<keyword evidence="17" id="KW-1185">Reference proteome</keyword>
<dbReference type="GO" id="GO:0000455">
    <property type="term" value="P:enzyme-directed rRNA pseudouridine synthesis"/>
    <property type="evidence" value="ECO:0007669"/>
    <property type="project" value="UniProtKB-ARBA"/>
</dbReference>
<dbReference type="SUPFAM" id="SSF57829">
    <property type="entry name" value="Zn-binding ribosomal proteins"/>
    <property type="match status" value="1"/>
</dbReference>
<evidence type="ECO:0000256" key="3">
    <source>
        <dbReference type="ARBA" id="ARBA00008560"/>
    </source>
</evidence>
<evidence type="ECO:0000256" key="10">
    <source>
        <dbReference type="ARBA" id="ARBA00035178"/>
    </source>
</evidence>
<dbReference type="InterPro" id="IPR020103">
    <property type="entry name" value="PsdUridine_synth_cat_dom_sf"/>
</dbReference>
<evidence type="ECO:0000256" key="7">
    <source>
        <dbReference type="ARBA" id="ARBA00022980"/>
    </source>
</evidence>
<organism evidence="16 17">
    <name type="scientific">Candidatus Portiera aleyrodidarum</name>
    <name type="common">primary endosymbiont of Bemisia tabaci</name>
    <dbReference type="NCBI Taxonomy" id="91844"/>
    <lineage>
        <taxon>Bacteria</taxon>
        <taxon>Pseudomonadati</taxon>
        <taxon>Pseudomonadota</taxon>
        <taxon>Gammaproteobacteria</taxon>
        <taxon>Candidatus Johnevansiales</taxon>
        <taxon>Candidatus Johnevansiaceae</taxon>
        <taxon>Candidatus Portiera</taxon>
    </lineage>
</organism>
<evidence type="ECO:0000256" key="2">
    <source>
        <dbReference type="ARBA" id="ARBA00002876"/>
    </source>
</evidence>
<dbReference type="PROSITE" id="PS50889">
    <property type="entry name" value="S4"/>
    <property type="match status" value="1"/>
</dbReference>
<dbReference type="GO" id="GO:0003735">
    <property type="term" value="F:structural constituent of ribosome"/>
    <property type="evidence" value="ECO:0007669"/>
    <property type="project" value="InterPro"/>
</dbReference>